<dbReference type="InterPro" id="IPR050546">
    <property type="entry name" value="Glycosyl_Hydrlase_16"/>
</dbReference>
<dbReference type="InterPro" id="IPR013320">
    <property type="entry name" value="ConA-like_dom_sf"/>
</dbReference>
<evidence type="ECO:0000259" key="4">
    <source>
        <dbReference type="PROSITE" id="PS51762"/>
    </source>
</evidence>
<evidence type="ECO:0000256" key="3">
    <source>
        <dbReference type="SAM" id="SignalP"/>
    </source>
</evidence>
<dbReference type="PROSITE" id="PS51257">
    <property type="entry name" value="PROKAR_LIPOPROTEIN"/>
    <property type="match status" value="1"/>
</dbReference>
<dbReference type="RefSeq" id="WP_108601371.1">
    <property type="nucleotide sequence ID" value="NZ_CP026604.1"/>
</dbReference>
<keyword evidence="3" id="KW-0732">Signal</keyword>
<protein>
    <submittedName>
        <fullName evidence="5">Glycoside hydrolase family 16</fullName>
    </submittedName>
</protein>
<dbReference type="PROSITE" id="PS51762">
    <property type="entry name" value="GH16_2"/>
    <property type="match status" value="1"/>
</dbReference>
<evidence type="ECO:0000256" key="1">
    <source>
        <dbReference type="ARBA" id="ARBA00006865"/>
    </source>
</evidence>
<dbReference type="SMR" id="A0A2S0VM56"/>
<feature type="region of interest" description="Disordered" evidence="2">
    <location>
        <begin position="21"/>
        <end position="43"/>
    </location>
</feature>
<dbReference type="Gene3D" id="2.60.120.200">
    <property type="match status" value="1"/>
</dbReference>
<reference evidence="5 6" key="1">
    <citation type="submission" date="2018-01" db="EMBL/GenBank/DDBJ databases">
        <title>Genome sequence of a Cantenovulum-like bacteria.</title>
        <authorList>
            <person name="Tan W.R."/>
            <person name="Lau N.-S."/>
            <person name="Go F."/>
            <person name="Amirul A.-A.A."/>
        </authorList>
    </citation>
    <scope>NUCLEOTIDE SEQUENCE [LARGE SCALE GENOMIC DNA]</scope>
    <source>
        <strain evidence="5 6">CCB-QB4</strain>
    </source>
</reference>
<dbReference type="NCBIfam" id="NF041449">
    <property type="entry name" value="K_carrageenase"/>
    <property type="match status" value="1"/>
</dbReference>
<feature type="domain" description="GH16" evidence="4">
    <location>
        <begin position="71"/>
        <end position="347"/>
    </location>
</feature>
<keyword evidence="6" id="KW-1185">Reference proteome</keyword>
<evidence type="ECO:0000313" key="6">
    <source>
        <dbReference type="Proteomes" id="UP000244441"/>
    </source>
</evidence>
<evidence type="ECO:0000313" key="5">
    <source>
        <dbReference type="EMBL" id="AWB65294.1"/>
    </source>
</evidence>
<dbReference type="EMBL" id="CP026604">
    <property type="protein sequence ID" value="AWB65294.1"/>
    <property type="molecule type" value="Genomic_DNA"/>
</dbReference>
<dbReference type="AlphaFoldDB" id="A0A2S0VM56"/>
<dbReference type="KEGG" id="cate:C2869_02020"/>
<comment type="similarity">
    <text evidence="1">Belongs to the glycosyl hydrolase 16 family.</text>
</comment>
<dbReference type="PANTHER" id="PTHR10963">
    <property type="entry name" value="GLYCOSYL HYDROLASE-RELATED"/>
    <property type="match status" value="1"/>
</dbReference>
<dbReference type="GO" id="GO:0005975">
    <property type="term" value="P:carbohydrate metabolic process"/>
    <property type="evidence" value="ECO:0007669"/>
    <property type="project" value="InterPro"/>
</dbReference>
<dbReference type="SUPFAM" id="SSF49899">
    <property type="entry name" value="Concanavalin A-like lectins/glucanases"/>
    <property type="match status" value="1"/>
</dbReference>
<dbReference type="InterPro" id="IPR048238">
    <property type="entry name" value="K-carrageenase"/>
</dbReference>
<dbReference type="Pfam" id="PF00722">
    <property type="entry name" value="Glyco_hydro_16"/>
    <property type="match status" value="1"/>
</dbReference>
<gene>
    <name evidence="5" type="ORF">C2869_02020</name>
</gene>
<dbReference type="PANTHER" id="PTHR10963:SF55">
    <property type="entry name" value="GLYCOSIDE HYDROLASE FAMILY 16 PROTEIN"/>
    <property type="match status" value="1"/>
</dbReference>
<feature type="signal peptide" evidence="3">
    <location>
        <begin position="1"/>
        <end position="20"/>
    </location>
</feature>
<dbReference type="InterPro" id="IPR000757">
    <property type="entry name" value="Beta-glucanase-like"/>
</dbReference>
<feature type="compositionally biased region" description="Polar residues" evidence="2">
    <location>
        <begin position="21"/>
        <end position="38"/>
    </location>
</feature>
<dbReference type="OrthoDB" id="9809583at2"/>
<sequence>MNKKNAVLSFFITGLLSACSGTSNDPMSEQQTEQNAPQTPRDPVIKTTAAGIETPSSTDNLFPTMEHVVKQDWQLISSLSDEFNASSINHSKWGTDIGDWGPWSWEPSNTKQADGKLKITMQYAPHTTKRRASSGDRVDVDLFYTSGIARTKGKLTYGYYEARIKGIHTFPAASPAFWTYSVGQGNDGMAEGTIKYSEVDVIEMQQGEWSNATKSYNGSDVLDMNLHTRVVENGKIIWKRPGKYPELTKNEVHVKFDPKDDFHIYGAEVTPETITWYLDGEQVAQKPNVYWHLPMHVTLSLGLRRPHVTYNNCPHGFDRCAVASEATAIGFPTTMEVDWVRVYKRKD</sequence>
<organism evidence="5 6">
    <name type="scientific">Saccharobesus litoralis</name>
    <dbReference type="NCBI Taxonomy" id="2172099"/>
    <lineage>
        <taxon>Bacteria</taxon>
        <taxon>Pseudomonadati</taxon>
        <taxon>Pseudomonadota</taxon>
        <taxon>Gammaproteobacteria</taxon>
        <taxon>Alteromonadales</taxon>
        <taxon>Alteromonadaceae</taxon>
        <taxon>Saccharobesus</taxon>
    </lineage>
</organism>
<feature type="chain" id="PRO_5015428279" evidence="3">
    <location>
        <begin position="21"/>
        <end position="347"/>
    </location>
</feature>
<keyword evidence="5" id="KW-0378">Hydrolase</keyword>
<dbReference type="Proteomes" id="UP000244441">
    <property type="component" value="Chromosome"/>
</dbReference>
<accession>A0A2S0VM56</accession>
<proteinExistence type="inferred from homology"/>
<name>A0A2S0VM56_9ALTE</name>
<evidence type="ECO:0000256" key="2">
    <source>
        <dbReference type="SAM" id="MobiDB-lite"/>
    </source>
</evidence>
<dbReference type="GO" id="GO:0004553">
    <property type="term" value="F:hydrolase activity, hydrolyzing O-glycosyl compounds"/>
    <property type="evidence" value="ECO:0007669"/>
    <property type="project" value="InterPro"/>
</dbReference>